<feature type="transmembrane region" description="Helical" evidence="2">
    <location>
        <begin position="116"/>
        <end position="136"/>
    </location>
</feature>
<accession>A0A8K1G780</accession>
<organism evidence="3 4">
    <name type="scientific">Zosterops borbonicus</name>
    <dbReference type="NCBI Taxonomy" id="364589"/>
    <lineage>
        <taxon>Eukaryota</taxon>
        <taxon>Metazoa</taxon>
        <taxon>Chordata</taxon>
        <taxon>Craniata</taxon>
        <taxon>Vertebrata</taxon>
        <taxon>Euteleostomi</taxon>
        <taxon>Archelosauria</taxon>
        <taxon>Archosauria</taxon>
        <taxon>Dinosauria</taxon>
        <taxon>Saurischia</taxon>
        <taxon>Theropoda</taxon>
        <taxon>Coelurosauria</taxon>
        <taxon>Aves</taxon>
        <taxon>Neognathae</taxon>
        <taxon>Neoaves</taxon>
        <taxon>Telluraves</taxon>
        <taxon>Australaves</taxon>
        <taxon>Passeriformes</taxon>
        <taxon>Sylvioidea</taxon>
        <taxon>Zosteropidae</taxon>
        <taxon>Zosterops</taxon>
    </lineage>
</organism>
<dbReference type="OrthoDB" id="411173at2759"/>
<feature type="region of interest" description="Disordered" evidence="1">
    <location>
        <begin position="1"/>
        <end position="20"/>
    </location>
</feature>
<name>A0A8K1G780_9PASS</name>
<sequence>MPYLPQDNCSPGLVDGVREQNGPPVIQEEAVREMLIHLYVHKSMGPDGIHPRVMRELADELVKPPSIIYQQSYLMVNFAKTRNTSVSANSSCAPGDGIVHISFLHPSLPELYNNTVWVLVLLLTNMLMCIEALVLLKCARKQNKQALLEWGLSWELSRTELKSRPFPPWRGIIWATGGGRVCLQSKDHGLPYYHHLGRKERRIYVMDSLDLSERPCFDYTLQTLVSNLLHPMPKNYIEYITFCYEFSDIGKLCIRAYKIMNISTTLVVNGATFSWKTVAAGSIWDPVPIDDLDEMIVCTLIYESHLQSCIAIKCYKGSGITCKDLQPNAPEVFSLENDMDKSYSQHSEENGALGTALTIGSGSQPLVELEWGQAKMVEAGDVLRALTLCCPTMPQ</sequence>
<keyword evidence="2" id="KW-1133">Transmembrane helix</keyword>
<reference evidence="3" key="1">
    <citation type="submission" date="2019-04" db="EMBL/GenBank/DDBJ databases">
        <title>Genome assembly of Zosterops borbonicus 15179.</title>
        <authorList>
            <person name="Leroy T."/>
            <person name="Anselmetti Y."/>
            <person name="Tilak M.-K."/>
            <person name="Nabholz B."/>
        </authorList>
    </citation>
    <scope>NUCLEOTIDE SEQUENCE</scope>
    <source>
        <strain evidence="3">HGM_15179</strain>
        <tissue evidence="3">Muscle</tissue>
    </source>
</reference>
<keyword evidence="4" id="KW-1185">Reference proteome</keyword>
<comment type="caution">
    <text evidence="3">The sequence shown here is derived from an EMBL/GenBank/DDBJ whole genome shotgun (WGS) entry which is preliminary data.</text>
</comment>
<protein>
    <submittedName>
        <fullName evidence="3">Uncharacterized protein</fullName>
    </submittedName>
</protein>
<dbReference type="Proteomes" id="UP000796761">
    <property type="component" value="Unassembled WGS sequence"/>
</dbReference>
<dbReference type="AlphaFoldDB" id="A0A8K1G780"/>
<evidence type="ECO:0000313" key="3">
    <source>
        <dbReference type="EMBL" id="TRZ13200.1"/>
    </source>
</evidence>
<gene>
    <name evidence="3" type="ORF">HGM15179_013914</name>
</gene>
<dbReference type="EMBL" id="SWJQ01000530">
    <property type="protein sequence ID" value="TRZ13200.1"/>
    <property type="molecule type" value="Genomic_DNA"/>
</dbReference>
<evidence type="ECO:0000256" key="2">
    <source>
        <dbReference type="SAM" id="Phobius"/>
    </source>
</evidence>
<evidence type="ECO:0000256" key="1">
    <source>
        <dbReference type="SAM" id="MobiDB-lite"/>
    </source>
</evidence>
<keyword evidence="2" id="KW-0472">Membrane</keyword>
<proteinExistence type="predicted"/>
<evidence type="ECO:0000313" key="4">
    <source>
        <dbReference type="Proteomes" id="UP000796761"/>
    </source>
</evidence>
<keyword evidence="2" id="KW-0812">Transmembrane</keyword>